<dbReference type="RefSeq" id="WP_343772420.1">
    <property type="nucleotide sequence ID" value="NZ_BAAADV010000001.1"/>
</dbReference>
<dbReference type="GO" id="GO:0080120">
    <property type="term" value="P:CAAX-box protein maturation"/>
    <property type="evidence" value="ECO:0007669"/>
    <property type="project" value="UniProtKB-ARBA"/>
</dbReference>
<gene>
    <name evidence="3" type="ORF">GCM10009020_06450</name>
</gene>
<feature type="transmembrane region" description="Helical" evidence="1">
    <location>
        <begin position="152"/>
        <end position="169"/>
    </location>
</feature>
<sequence length="256" mass="26245">MTRRPVDRRSFLALWLLGVAGVAASLPYLFRSGVLDPAALPVSPALAVAATLGQTAVLLAIATWIGLSLGPAVGFRTPFLDAALGGYPMPDPRPVVAQSLGLGAAAGALVLALDRLAFAGHVAVGSGLAGTPLDILGVGVLAALAGGTYEEILLRFGAMTLVVWTLWRLRPGPDGMPQPWMVWLGVVLTSVLFALGHLPATAQLTALTPAVIVRALVLNGLPGALFGWLYWKGGLEAAMIAHFGAGLVLHVGGGFL</sequence>
<keyword evidence="1" id="KW-0812">Transmembrane</keyword>
<dbReference type="Pfam" id="PF02517">
    <property type="entry name" value="Rce1-like"/>
    <property type="match status" value="1"/>
</dbReference>
<feature type="transmembrane region" description="Helical" evidence="1">
    <location>
        <begin position="211"/>
        <end position="231"/>
    </location>
</feature>
<dbReference type="InterPro" id="IPR003675">
    <property type="entry name" value="Rce1/LyrA-like_dom"/>
</dbReference>
<feature type="transmembrane region" description="Helical" evidence="1">
    <location>
        <begin position="181"/>
        <end position="199"/>
    </location>
</feature>
<comment type="caution">
    <text evidence="3">The sequence shown here is derived from an EMBL/GenBank/DDBJ whole genome shotgun (WGS) entry which is preliminary data.</text>
</comment>
<dbReference type="AlphaFoldDB" id="A0AAV3T6N2"/>
<feature type="transmembrane region" description="Helical" evidence="1">
    <location>
        <begin position="12"/>
        <end position="30"/>
    </location>
</feature>
<feature type="transmembrane region" description="Helical" evidence="1">
    <location>
        <begin position="237"/>
        <end position="255"/>
    </location>
</feature>
<protein>
    <recommendedName>
        <fullName evidence="2">CAAX prenyl protease 2/Lysostaphin resistance protein A-like domain-containing protein</fullName>
    </recommendedName>
</protein>
<dbReference type="EMBL" id="BAAADV010000001">
    <property type="protein sequence ID" value="GAA0664297.1"/>
    <property type="molecule type" value="Genomic_DNA"/>
</dbReference>
<name>A0AAV3T6N2_9EURY</name>
<dbReference type="Proteomes" id="UP001500420">
    <property type="component" value="Unassembled WGS sequence"/>
</dbReference>
<feature type="transmembrane region" description="Helical" evidence="1">
    <location>
        <begin position="95"/>
        <end position="113"/>
    </location>
</feature>
<evidence type="ECO:0000313" key="3">
    <source>
        <dbReference type="EMBL" id="GAA0664297.1"/>
    </source>
</evidence>
<evidence type="ECO:0000313" key="4">
    <source>
        <dbReference type="Proteomes" id="UP001500420"/>
    </source>
</evidence>
<accession>A0AAV3T6N2</accession>
<evidence type="ECO:0000259" key="2">
    <source>
        <dbReference type="Pfam" id="PF02517"/>
    </source>
</evidence>
<dbReference type="InterPro" id="IPR006311">
    <property type="entry name" value="TAT_signal"/>
</dbReference>
<feature type="transmembrane region" description="Helical" evidence="1">
    <location>
        <begin position="42"/>
        <end position="67"/>
    </location>
</feature>
<proteinExistence type="predicted"/>
<feature type="transmembrane region" description="Helical" evidence="1">
    <location>
        <begin position="119"/>
        <end position="145"/>
    </location>
</feature>
<keyword evidence="4" id="KW-1185">Reference proteome</keyword>
<keyword evidence="1" id="KW-0472">Membrane</keyword>
<dbReference type="GO" id="GO:0004175">
    <property type="term" value="F:endopeptidase activity"/>
    <property type="evidence" value="ECO:0007669"/>
    <property type="project" value="UniProtKB-ARBA"/>
</dbReference>
<evidence type="ECO:0000256" key="1">
    <source>
        <dbReference type="SAM" id="Phobius"/>
    </source>
</evidence>
<dbReference type="PROSITE" id="PS51318">
    <property type="entry name" value="TAT"/>
    <property type="match status" value="1"/>
</dbReference>
<feature type="domain" description="CAAX prenyl protease 2/Lysostaphin resistance protein A-like" evidence="2">
    <location>
        <begin position="136"/>
        <end position="245"/>
    </location>
</feature>
<keyword evidence="1" id="KW-1133">Transmembrane helix</keyword>
<reference evidence="3 4" key="1">
    <citation type="journal article" date="2019" name="Int. J. Syst. Evol. Microbiol.">
        <title>The Global Catalogue of Microorganisms (GCM) 10K type strain sequencing project: providing services to taxonomists for standard genome sequencing and annotation.</title>
        <authorList>
            <consortium name="The Broad Institute Genomics Platform"/>
            <consortium name="The Broad Institute Genome Sequencing Center for Infectious Disease"/>
            <person name="Wu L."/>
            <person name="Ma J."/>
        </authorList>
    </citation>
    <scope>NUCLEOTIDE SEQUENCE [LARGE SCALE GENOMIC DNA]</scope>
    <source>
        <strain evidence="3 4">JCM 16328</strain>
    </source>
</reference>
<organism evidence="3 4">
    <name type="scientific">Natronoarchaeum mannanilyticum</name>
    <dbReference type="NCBI Taxonomy" id="926360"/>
    <lineage>
        <taxon>Archaea</taxon>
        <taxon>Methanobacteriati</taxon>
        <taxon>Methanobacteriota</taxon>
        <taxon>Stenosarchaea group</taxon>
        <taxon>Halobacteria</taxon>
        <taxon>Halobacteriales</taxon>
        <taxon>Natronoarchaeaceae</taxon>
    </lineage>
</organism>